<sequence length="102" mass="11451">MGSVCAISGNPIVGMSTVYALIHSLSPKESPKSNFMQQLVPSTVRRTKLRRSELPANEAMRRLSAPRPIPFLPRVPILRLYNAFVSNFTEFRTLYRATDNAT</sequence>
<accession>A0A4C1VYD5</accession>
<comment type="caution">
    <text evidence="1">The sequence shown here is derived from an EMBL/GenBank/DDBJ whole genome shotgun (WGS) entry which is preliminary data.</text>
</comment>
<reference evidence="1 2" key="1">
    <citation type="journal article" date="2019" name="Commun. Biol.">
        <title>The bagworm genome reveals a unique fibroin gene that provides high tensile strength.</title>
        <authorList>
            <person name="Kono N."/>
            <person name="Nakamura H."/>
            <person name="Ohtoshi R."/>
            <person name="Tomita M."/>
            <person name="Numata K."/>
            <person name="Arakawa K."/>
        </authorList>
    </citation>
    <scope>NUCLEOTIDE SEQUENCE [LARGE SCALE GENOMIC DNA]</scope>
</reference>
<dbReference type="Proteomes" id="UP000299102">
    <property type="component" value="Unassembled WGS sequence"/>
</dbReference>
<dbReference type="AlphaFoldDB" id="A0A4C1VYD5"/>
<organism evidence="1 2">
    <name type="scientific">Eumeta variegata</name>
    <name type="common">Bagworm moth</name>
    <name type="synonym">Eumeta japonica</name>
    <dbReference type="NCBI Taxonomy" id="151549"/>
    <lineage>
        <taxon>Eukaryota</taxon>
        <taxon>Metazoa</taxon>
        <taxon>Ecdysozoa</taxon>
        <taxon>Arthropoda</taxon>
        <taxon>Hexapoda</taxon>
        <taxon>Insecta</taxon>
        <taxon>Pterygota</taxon>
        <taxon>Neoptera</taxon>
        <taxon>Endopterygota</taxon>
        <taxon>Lepidoptera</taxon>
        <taxon>Glossata</taxon>
        <taxon>Ditrysia</taxon>
        <taxon>Tineoidea</taxon>
        <taxon>Psychidae</taxon>
        <taxon>Oiketicinae</taxon>
        <taxon>Eumeta</taxon>
    </lineage>
</organism>
<evidence type="ECO:0000313" key="2">
    <source>
        <dbReference type="Proteomes" id="UP000299102"/>
    </source>
</evidence>
<protein>
    <submittedName>
        <fullName evidence="1">Uncharacterized protein</fullName>
    </submittedName>
</protein>
<keyword evidence="2" id="KW-1185">Reference proteome</keyword>
<dbReference type="EMBL" id="BGZK01000424">
    <property type="protein sequence ID" value="GBP42825.1"/>
    <property type="molecule type" value="Genomic_DNA"/>
</dbReference>
<proteinExistence type="predicted"/>
<evidence type="ECO:0000313" key="1">
    <source>
        <dbReference type="EMBL" id="GBP42825.1"/>
    </source>
</evidence>
<gene>
    <name evidence="1" type="ORF">EVAR_83344_1</name>
</gene>
<name>A0A4C1VYD5_EUMVA</name>